<dbReference type="RefSeq" id="WP_236865762.1">
    <property type="nucleotide sequence ID" value="NZ_BAABAZ010000003.1"/>
</dbReference>
<keyword evidence="1" id="KW-0472">Membrane</keyword>
<keyword evidence="1" id="KW-1133">Transmembrane helix</keyword>
<reference evidence="3" key="1">
    <citation type="journal article" date="2019" name="Int. J. Syst. Evol. Microbiol.">
        <title>The Global Catalogue of Microorganisms (GCM) 10K type strain sequencing project: providing services to taxonomists for standard genome sequencing and annotation.</title>
        <authorList>
            <consortium name="The Broad Institute Genomics Platform"/>
            <consortium name="The Broad Institute Genome Sequencing Center for Infectious Disease"/>
            <person name="Wu L."/>
            <person name="Ma J."/>
        </authorList>
    </citation>
    <scope>NUCLEOTIDE SEQUENCE [LARGE SCALE GENOMIC DNA]</scope>
    <source>
        <strain evidence="3">JCM 17458</strain>
    </source>
</reference>
<keyword evidence="3" id="KW-1185">Reference proteome</keyword>
<organism evidence="2 3">
    <name type="scientific">Brevibacterium daeguense</name>
    <dbReference type="NCBI Taxonomy" id="909936"/>
    <lineage>
        <taxon>Bacteria</taxon>
        <taxon>Bacillati</taxon>
        <taxon>Actinomycetota</taxon>
        <taxon>Actinomycetes</taxon>
        <taxon>Micrococcales</taxon>
        <taxon>Brevibacteriaceae</taxon>
        <taxon>Brevibacterium</taxon>
    </lineage>
</organism>
<comment type="caution">
    <text evidence="2">The sequence shown here is derived from an EMBL/GenBank/DDBJ whole genome shotgun (WGS) entry which is preliminary data.</text>
</comment>
<evidence type="ECO:0000313" key="2">
    <source>
        <dbReference type="EMBL" id="GAA4282594.1"/>
    </source>
</evidence>
<accession>A0ABP8EF35</accession>
<sequence>MYGFIWRHLPGNWFVKLLFALVLIAAAVFLLMEFVFPAVAPYMPFNEATVTDDGGPA</sequence>
<dbReference type="EMBL" id="BAABAZ010000003">
    <property type="protein sequence ID" value="GAA4282594.1"/>
    <property type="molecule type" value="Genomic_DNA"/>
</dbReference>
<feature type="transmembrane region" description="Helical" evidence="1">
    <location>
        <begin position="13"/>
        <end position="36"/>
    </location>
</feature>
<name>A0ABP8EF35_9MICO</name>
<dbReference type="Proteomes" id="UP001501586">
    <property type="component" value="Unassembled WGS sequence"/>
</dbReference>
<keyword evidence="1" id="KW-0812">Transmembrane</keyword>
<evidence type="ECO:0000256" key="1">
    <source>
        <dbReference type="SAM" id="Phobius"/>
    </source>
</evidence>
<protein>
    <recommendedName>
        <fullName evidence="4">DUF4175 domain-containing protein</fullName>
    </recommendedName>
</protein>
<proteinExistence type="predicted"/>
<gene>
    <name evidence="2" type="ORF">GCM10022261_01250</name>
</gene>
<evidence type="ECO:0000313" key="3">
    <source>
        <dbReference type="Proteomes" id="UP001501586"/>
    </source>
</evidence>
<evidence type="ECO:0008006" key="4">
    <source>
        <dbReference type="Google" id="ProtNLM"/>
    </source>
</evidence>